<dbReference type="SUPFAM" id="SSF46689">
    <property type="entry name" value="Homeodomain-like"/>
    <property type="match status" value="2"/>
</dbReference>
<dbReference type="Proteomes" id="UP000476064">
    <property type="component" value="Chromosome"/>
</dbReference>
<dbReference type="EMBL" id="CP048209">
    <property type="protein sequence ID" value="QHT61441.1"/>
    <property type="molecule type" value="Genomic_DNA"/>
</dbReference>
<dbReference type="PRINTS" id="PR00032">
    <property type="entry name" value="HTHARAC"/>
</dbReference>
<keyword evidence="4" id="KW-0010">Activator</keyword>
<dbReference type="Gene3D" id="1.10.10.60">
    <property type="entry name" value="Homeodomain-like"/>
    <property type="match status" value="1"/>
</dbReference>
<evidence type="ECO:0000259" key="6">
    <source>
        <dbReference type="PROSITE" id="PS01124"/>
    </source>
</evidence>
<dbReference type="KEGG" id="plyc:GXP70_16710"/>
<dbReference type="GO" id="GO:0003700">
    <property type="term" value="F:DNA-binding transcription factor activity"/>
    <property type="evidence" value="ECO:0007669"/>
    <property type="project" value="InterPro"/>
</dbReference>
<dbReference type="PANTHER" id="PTHR46796:SF13">
    <property type="entry name" value="HTH-TYPE TRANSCRIPTIONAL ACTIVATOR RHAS"/>
    <property type="match status" value="1"/>
</dbReference>
<dbReference type="Gene3D" id="2.60.120.280">
    <property type="entry name" value="Regulatory protein AraC"/>
    <property type="match status" value="1"/>
</dbReference>
<dbReference type="GO" id="GO:0043565">
    <property type="term" value="F:sequence-specific DNA binding"/>
    <property type="evidence" value="ECO:0007669"/>
    <property type="project" value="InterPro"/>
</dbReference>
<evidence type="ECO:0000256" key="1">
    <source>
        <dbReference type="ARBA" id="ARBA00022490"/>
    </source>
</evidence>
<dbReference type="AlphaFoldDB" id="A0A6C0G1A3"/>
<keyword evidence="1" id="KW-0963">Cytoplasm</keyword>
<dbReference type="Pfam" id="PF12833">
    <property type="entry name" value="HTH_18"/>
    <property type="match status" value="1"/>
</dbReference>
<evidence type="ECO:0000256" key="4">
    <source>
        <dbReference type="ARBA" id="ARBA00023159"/>
    </source>
</evidence>
<accession>A0A6C0G1A3</accession>
<evidence type="ECO:0000313" key="8">
    <source>
        <dbReference type="Proteomes" id="UP000476064"/>
    </source>
</evidence>
<evidence type="ECO:0000313" key="7">
    <source>
        <dbReference type="EMBL" id="QHT61441.1"/>
    </source>
</evidence>
<dbReference type="InterPro" id="IPR009057">
    <property type="entry name" value="Homeodomain-like_sf"/>
</dbReference>
<proteinExistence type="predicted"/>
<dbReference type="InterPro" id="IPR018062">
    <property type="entry name" value="HTH_AraC-typ_CS"/>
</dbReference>
<dbReference type="SUPFAM" id="SSF51215">
    <property type="entry name" value="Regulatory protein AraC"/>
    <property type="match status" value="1"/>
</dbReference>
<dbReference type="InterPro" id="IPR037923">
    <property type="entry name" value="HTH-like"/>
</dbReference>
<feature type="domain" description="HTH araC/xylS-type" evidence="6">
    <location>
        <begin position="169"/>
        <end position="267"/>
    </location>
</feature>
<dbReference type="PROSITE" id="PS00041">
    <property type="entry name" value="HTH_ARAC_FAMILY_1"/>
    <property type="match status" value="1"/>
</dbReference>
<dbReference type="SMART" id="SM00342">
    <property type="entry name" value="HTH_ARAC"/>
    <property type="match status" value="1"/>
</dbReference>
<evidence type="ECO:0000256" key="5">
    <source>
        <dbReference type="ARBA" id="ARBA00023163"/>
    </source>
</evidence>
<gene>
    <name evidence="7" type="ORF">GXP70_16710</name>
</gene>
<dbReference type="InterPro" id="IPR020449">
    <property type="entry name" value="Tscrpt_reg_AraC-type_HTH"/>
</dbReference>
<evidence type="ECO:0000256" key="3">
    <source>
        <dbReference type="ARBA" id="ARBA00023125"/>
    </source>
</evidence>
<dbReference type="PROSITE" id="PS01124">
    <property type="entry name" value="HTH_ARAC_FAMILY_2"/>
    <property type="match status" value="1"/>
</dbReference>
<keyword evidence="2" id="KW-0805">Transcription regulation</keyword>
<name>A0A6C0G1A3_9BACL</name>
<keyword evidence="5" id="KW-0804">Transcription</keyword>
<organism evidence="7 8">
    <name type="scientific">Paenibacillus lycopersici</name>
    <dbReference type="NCBI Taxonomy" id="2704462"/>
    <lineage>
        <taxon>Bacteria</taxon>
        <taxon>Bacillati</taxon>
        <taxon>Bacillota</taxon>
        <taxon>Bacilli</taxon>
        <taxon>Bacillales</taxon>
        <taxon>Paenibacillaceae</taxon>
        <taxon>Paenibacillus</taxon>
    </lineage>
</organism>
<keyword evidence="8" id="KW-1185">Reference proteome</keyword>
<evidence type="ECO:0000256" key="2">
    <source>
        <dbReference type="ARBA" id="ARBA00023015"/>
    </source>
</evidence>
<protein>
    <submittedName>
        <fullName evidence="7">Helix-turn-helix transcriptional regulator</fullName>
    </submittedName>
</protein>
<sequence length="278" mass="31764">MAYMNIPYLLDDGFAIPAFRFRSIWKVQANDSYQVTNAQGFEWPGIFVTYEGKGVLKLADASSDLHAGTYIIVPNGVPCVYQCLDGDWKFYFLHFDPLDMPHQLEMPTGKPVTTANMPEAIRLCERLIDSLIVRPVGYGISVHLCAQELLLLLAREQAAYGQSRHPELDDILYYMHQHIGRPVPIDAFVRQSGLSRTVFYARFRDRTGMSPNRYMQELKLSSAKASLETTSLSIKEIAASLQFYDEFHFSKLFKQRYGASPRDYRQRLKQPQSEGDDA</sequence>
<reference evidence="7 8" key="1">
    <citation type="submission" date="2020-01" db="EMBL/GenBank/DDBJ databases">
        <title>Paenibacillus sp. nov., isolated from tomato rhizosphere.</title>
        <authorList>
            <person name="Weon H.-Y."/>
            <person name="Lee S.A."/>
        </authorList>
    </citation>
    <scope>NUCLEOTIDE SEQUENCE [LARGE SCALE GENOMIC DNA]</scope>
    <source>
        <strain evidence="7 8">12200R-189</strain>
    </source>
</reference>
<dbReference type="InterPro" id="IPR050204">
    <property type="entry name" value="AraC_XylS_family_regulators"/>
</dbReference>
<dbReference type="PANTHER" id="PTHR46796">
    <property type="entry name" value="HTH-TYPE TRANSCRIPTIONAL ACTIVATOR RHAS-RELATED"/>
    <property type="match status" value="1"/>
</dbReference>
<keyword evidence="3" id="KW-0238">DNA-binding</keyword>
<dbReference type="InterPro" id="IPR018060">
    <property type="entry name" value="HTH_AraC"/>
</dbReference>